<organism evidence="2 3">
    <name type="scientific">Racocetra fulgida</name>
    <dbReference type="NCBI Taxonomy" id="60492"/>
    <lineage>
        <taxon>Eukaryota</taxon>
        <taxon>Fungi</taxon>
        <taxon>Fungi incertae sedis</taxon>
        <taxon>Mucoromycota</taxon>
        <taxon>Glomeromycotina</taxon>
        <taxon>Glomeromycetes</taxon>
        <taxon>Diversisporales</taxon>
        <taxon>Gigasporaceae</taxon>
        <taxon>Racocetra</taxon>
    </lineage>
</organism>
<name>A0A9N9D0B6_9GLOM</name>
<gene>
    <name evidence="2" type="ORF">RFULGI_LOCUS7342</name>
</gene>
<evidence type="ECO:0000313" key="3">
    <source>
        <dbReference type="Proteomes" id="UP000789396"/>
    </source>
</evidence>
<feature type="compositionally biased region" description="Polar residues" evidence="1">
    <location>
        <begin position="10"/>
        <end position="34"/>
    </location>
</feature>
<feature type="compositionally biased region" description="Basic residues" evidence="1">
    <location>
        <begin position="82"/>
        <end position="92"/>
    </location>
</feature>
<accession>A0A9N9D0B6</accession>
<dbReference type="OrthoDB" id="10404678at2759"/>
<feature type="region of interest" description="Disordered" evidence="1">
    <location>
        <begin position="1"/>
        <end position="92"/>
    </location>
</feature>
<feature type="compositionally biased region" description="Polar residues" evidence="1">
    <location>
        <begin position="64"/>
        <end position="73"/>
    </location>
</feature>
<dbReference type="EMBL" id="CAJVPZ010010539">
    <property type="protein sequence ID" value="CAG8620555.1"/>
    <property type="molecule type" value="Genomic_DNA"/>
</dbReference>
<comment type="caution">
    <text evidence="2">The sequence shown here is derived from an EMBL/GenBank/DDBJ whole genome shotgun (WGS) entry which is preliminary data.</text>
</comment>
<proteinExistence type="predicted"/>
<keyword evidence="3" id="KW-1185">Reference proteome</keyword>
<sequence length="92" mass="10200">HSLNFAEAVTQIQKSPPSITTTEPLTSQFNNPDLNPQEAHEDSPPLNTHTNQPTTFVNPDHPTIHTSHASPAQDTIPDPKKHQLRTLRPAKK</sequence>
<dbReference type="Proteomes" id="UP000789396">
    <property type="component" value="Unassembled WGS sequence"/>
</dbReference>
<dbReference type="AlphaFoldDB" id="A0A9N9D0B6"/>
<reference evidence="2" key="1">
    <citation type="submission" date="2021-06" db="EMBL/GenBank/DDBJ databases">
        <authorList>
            <person name="Kallberg Y."/>
            <person name="Tangrot J."/>
            <person name="Rosling A."/>
        </authorList>
    </citation>
    <scope>NUCLEOTIDE SEQUENCE</scope>
    <source>
        <strain evidence="2">IN212</strain>
    </source>
</reference>
<evidence type="ECO:0000313" key="2">
    <source>
        <dbReference type="EMBL" id="CAG8620555.1"/>
    </source>
</evidence>
<protein>
    <submittedName>
        <fullName evidence="2">14756_t:CDS:1</fullName>
    </submittedName>
</protein>
<feature type="compositionally biased region" description="Polar residues" evidence="1">
    <location>
        <begin position="45"/>
        <end position="57"/>
    </location>
</feature>
<evidence type="ECO:0000256" key="1">
    <source>
        <dbReference type="SAM" id="MobiDB-lite"/>
    </source>
</evidence>
<feature type="non-terminal residue" evidence="2">
    <location>
        <position position="1"/>
    </location>
</feature>